<sequence length="208" mass="22667">MKIFPHLTICPHCDSVYLMLPCAPGDIALCQRCYAVLWRGHHRVLGHVLPLILTAAITLFLACIFPIMSVEFYGMANDITLWNAAWALAADDGNSIMAICTVSLLIVAPFLKITLTAWLLSFAHFGRAAPAFVFIMKVLKLLHPWSMVEVGVLGFLVAGIKLSSLLDVSVGPGGWALAISCVLVVLINNHDLRPLWDLLPVGEKGSDH</sequence>
<accession>A0AB39IWJ3</accession>
<gene>
    <name evidence="2" type="ORF">LF929_006215</name>
</gene>
<proteinExistence type="predicted"/>
<reference evidence="2" key="1">
    <citation type="submission" date="2024-07" db="EMBL/GenBank/DDBJ databases">
        <authorList>
            <person name="Pedron J."/>
        </authorList>
    </citation>
    <scope>NUCLEOTIDE SEQUENCE</scope>
    <source>
        <strain evidence="2">A003-S1-M15</strain>
    </source>
</reference>
<feature type="transmembrane region" description="Helical" evidence="1">
    <location>
        <begin position="96"/>
        <end position="120"/>
    </location>
</feature>
<feature type="transmembrane region" description="Helical" evidence="1">
    <location>
        <begin position="48"/>
        <end position="76"/>
    </location>
</feature>
<protein>
    <submittedName>
        <fullName evidence="2">Paraquat-inducible protein A</fullName>
    </submittedName>
</protein>
<keyword evidence="1" id="KW-1133">Transmembrane helix</keyword>
<evidence type="ECO:0000256" key="1">
    <source>
        <dbReference type="SAM" id="Phobius"/>
    </source>
</evidence>
<dbReference type="InterPro" id="IPR007498">
    <property type="entry name" value="PqiA-like"/>
</dbReference>
<keyword evidence="1" id="KW-0472">Membrane</keyword>
<organism evidence="2">
    <name type="scientific">Dickeya oryzae</name>
    <dbReference type="NCBI Taxonomy" id="1240404"/>
    <lineage>
        <taxon>Bacteria</taxon>
        <taxon>Pseudomonadati</taxon>
        <taxon>Pseudomonadota</taxon>
        <taxon>Gammaproteobacteria</taxon>
        <taxon>Enterobacterales</taxon>
        <taxon>Pectobacteriaceae</taxon>
        <taxon>Dickeya</taxon>
    </lineage>
</organism>
<dbReference type="RefSeq" id="WP_226092735.1">
    <property type="nucleotide sequence ID" value="NZ_CP162670.1"/>
</dbReference>
<dbReference type="Pfam" id="PF04403">
    <property type="entry name" value="PqiA"/>
    <property type="match status" value="1"/>
</dbReference>
<dbReference type="EMBL" id="CP162670">
    <property type="protein sequence ID" value="XDL25791.1"/>
    <property type="molecule type" value="Genomic_DNA"/>
</dbReference>
<feature type="transmembrane region" description="Helical" evidence="1">
    <location>
        <begin position="141"/>
        <end position="162"/>
    </location>
</feature>
<dbReference type="GeneID" id="302581250"/>
<evidence type="ECO:0000313" key="2">
    <source>
        <dbReference type="EMBL" id="XDL25791.1"/>
    </source>
</evidence>
<name>A0AB39IWJ3_9GAMM</name>
<feature type="transmembrane region" description="Helical" evidence="1">
    <location>
        <begin position="168"/>
        <end position="187"/>
    </location>
</feature>
<dbReference type="AlphaFoldDB" id="A0AB39IWJ3"/>
<keyword evidence="1" id="KW-0812">Transmembrane</keyword>